<name>A0A067MZJ7_BOTB1</name>
<gene>
    <name evidence="1" type="ORF">BOTBODRAFT_53425</name>
</gene>
<dbReference type="EMBL" id="KL198024">
    <property type="protein sequence ID" value="KDQ17302.1"/>
    <property type="molecule type" value="Genomic_DNA"/>
</dbReference>
<dbReference type="InParanoid" id="A0A067MZJ7"/>
<proteinExistence type="predicted"/>
<reference evidence="2" key="1">
    <citation type="journal article" date="2014" name="Proc. Natl. Acad. Sci. U.S.A.">
        <title>Extensive sampling of basidiomycete genomes demonstrates inadequacy of the white-rot/brown-rot paradigm for wood decay fungi.</title>
        <authorList>
            <person name="Riley R."/>
            <person name="Salamov A.A."/>
            <person name="Brown D.W."/>
            <person name="Nagy L.G."/>
            <person name="Floudas D."/>
            <person name="Held B.W."/>
            <person name="Levasseur A."/>
            <person name="Lombard V."/>
            <person name="Morin E."/>
            <person name="Otillar R."/>
            <person name="Lindquist E.A."/>
            <person name="Sun H."/>
            <person name="LaButti K.M."/>
            <person name="Schmutz J."/>
            <person name="Jabbour D."/>
            <person name="Luo H."/>
            <person name="Baker S.E."/>
            <person name="Pisabarro A.G."/>
            <person name="Walton J.D."/>
            <person name="Blanchette R.A."/>
            <person name="Henrissat B."/>
            <person name="Martin F."/>
            <person name="Cullen D."/>
            <person name="Hibbett D.S."/>
            <person name="Grigoriev I.V."/>
        </authorList>
    </citation>
    <scope>NUCLEOTIDE SEQUENCE [LARGE SCALE GENOMIC DNA]</scope>
    <source>
        <strain evidence="2">FD-172 SS1</strain>
    </source>
</reference>
<accession>A0A067MZJ7</accession>
<sequence>MVTAIATEQCPLTYVPEVRRLSCRAWLSCASLCIHTGSGRLRYTAGRLMDGNDIARHTFVDAIN</sequence>
<dbReference type="Proteomes" id="UP000027195">
    <property type="component" value="Unassembled WGS sequence"/>
</dbReference>
<organism evidence="1 2">
    <name type="scientific">Botryobasidium botryosum (strain FD-172 SS1)</name>
    <dbReference type="NCBI Taxonomy" id="930990"/>
    <lineage>
        <taxon>Eukaryota</taxon>
        <taxon>Fungi</taxon>
        <taxon>Dikarya</taxon>
        <taxon>Basidiomycota</taxon>
        <taxon>Agaricomycotina</taxon>
        <taxon>Agaricomycetes</taxon>
        <taxon>Cantharellales</taxon>
        <taxon>Botryobasidiaceae</taxon>
        <taxon>Botryobasidium</taxon>
    </lineage>
</organism>
<dbReference type="HOGENOM" id="CLU_2867374_0_0_1"/>
<protein>
    <submittedName>
        <fullName evidence="1">Uncharacterized protein</fullName>
    </submittedName>
</protein>
<evidence type="ECO:0000313" key="2">
    <source>
        <dbReference type="Proteomes" id="UP000027195"/>
    </source>
</evidence>
<dbReference type="AlphaFoldDB" id="A0A067MZJ7"/>
<evidence type="ECO:0000313" key="1">
    <source>
        <dbReference type="EMBL" id="KDQ17302.1"/>
    </source>
</evidence>
<keyword evidence="2" id="KW-1185">Reference proteome</keyword>